<dbReference type="AlphaFoldDB" id="A0A347WHB8"/>
<evidence type="ECO:0000313" key="2">
    <source>
        <dbReference type="Proteomes" id="UP000264120"/>
    </source>
</evidence>
<dbReference type="KEGG" id="ksc:CD178_03517"/>
<proteinExistence type="predicted"/>
<dbReference type="RefSeq" id="WP_367220254.1">
    <property type="nucleotide sequence ID" value="NZ_CP023040.1"/>
</dbReference>
<gene>
    <name evidence="1" type="ORF">CD178_03517</name>
</gene>
<geneLocation type="plasmid" evidence="1 2">
    <name>unnamed4</name>
</geneLocation>
<protein>
    <submittedName>
        <fullName evidence="1">Uncharacterized protein</fullName>
    </submittedName>
</protein>
<dbReference type="Proteomes" id="UP000264120">
    <property type="component" value="Plasmid unnamed4"/>
</dbReference>
<organism evidence="1 2">
    <name type="scientific">Komagataeibacter saccharivorans</name>
    <dbReference type="NCBI Taxonomy" id="265959"/>
    <lineage>
        <taxon>Bacteria</taxon>
        <taxon>Pseudomonadati</taxon>
        <taxon>Pseudomonadota</taxon>
        <taxon>Alphaproteobacteria</taxon>
        <taxon>Acetobacterales</taxon>
        <taxon>Acetobacteraceae</taxon>
        <taxon>Komagataeibacter</taxon>
    </lineage>
</organism>
<accession>A0A347WHB8</accession>
<keyword evidence="1" id="KW-0614">Plasmid</keyword>
<evidence type="ECO:0000313" key="1">
    <source>
        <dbReference type="EMBL" id="AXY24261.1"/>
    </source>
</evidence>
<sequence>MGRVDRLFGKVNSLLREHGPGEGALEINYPYLKDSFDEDQIGSFIERKYEVEEKMDRCEQGAFDKEIRLMRSGWEAFLRTPTQNETLSDPYPAAFTKD</sequence>
<dbReference type="EMBL" id="CP023040">
    <property type="protein sequence ID" value="AXY24261.1"/>
    <property type="molecule type" value="Genomic_DNA"/>
</dbReference>
<name>A0A347WHB8_9PROT</name>
<reference evidence="1 2" key="1">
    <citation type="submission" date="2017-08" db="EMBL/GenBank/DDBJ databases">
        <title>Complete genome sequence of Gluconacetobacter saccharivorans CV1 isolated from Fermented Vinegar.</title>
        <authorList>
            <person name="Kim S.-Y."/>
        </authorList>
    </citation>
    <scope>NUCLEOTIDE SEQUENCE [LARGE SCALE GENOMIC DNA]</scope>
    <source>
        <strain evidence="1 2">CV1</strain>
        <plasmid evidence="1 2">unnamed4</plasmid>
    </source>
</reference>
<keyword evidence="2" id="KW-1185">Reference proteome</keyword>